<evidence type="ECO:0000313" key="3">
    <source>
        <dbReference type="Proteomes" id="UP000236291"/>
    </source>
</evidence>
<evidence type="ECO:0000313" key="2">
    <source>
        <dbReference type="EMBL" id="PNX84366.1"/>
    </source>
</evidence>
<reference evidence="2 3" key="2">
    <citation type="journal article" date="2017" name="Front. Plant Sci.">
        <title>Gene Classification and Mining of Molecular Markers Useful in Red Clover (Trifolium pratense) Breeding.</title>
        <authorList>
            <person name="Istvanek J."/>
            <person name="Dluhosova J."/>
            <person name="Dluhos P."/>
            <person name="Patkova L."/>
            <person name="Nedelnik J."/>
            <person name="Repkova J."/>
        </authorList>
    </citation>
    <scope>NUCLEOTIDE SEQUENCE [LARGE SCALE GENOMIC DNA]</scope>
    <source>
        <strain evidence="3">cv. Tatra</strain>
        <tissue evidence="2">Young leaves</tissue>
    </source>
</reference>
<dbReference type="PANTHER" id="PTHR47074:SF48">
    <property type="entry name" value="POLYNUCLEOTIDYL TRANSFERASE, RIBONUCLEASE H-LIKE SUPERFAMILY PROTEIN"/>
    <property type="match status" value="1"/>
</dbReference>
<protein>
    <submittedName>
        <fullName evidence="2">Estradiol 17-beta-dehydrogenase</fullName>
    </submittedName>
</protein>
<feature type="domain" description="RNase H type-1" evidence="1">
    <location>
        <begin position="2"/>
        <end position="62"/>
    </location>
</feature>
<dbReference type="Proteomes" id="UP000236291">
    <property type="component" value="Unassembled WGS sequence"/>
</dbReference>
<dbReference type="Pfam" id="PF13456">
    <property type="entry name" value="RVT_3"/>
    <property type="match status" value="1"/>
</dbReference>
<comment type="caution">
    <text evidence="2">The sequence shown here is derived from an EMBL/GenBank/DDBJ whole genome shotgun (WGS) entry which is preliminary data.</text>
</comment>
<dbReference type="InterPro" id="IPR002156">
    <property type="entry name" value="RNaseH_domain"/>
</dbReference>
<dbReference type="EMBL" id="ASHM01046166">
    <property type="protein sequence ID" value="PNX84366.1"/>
    <property type="molecule type" value="Genomic_DNA"/>
</dbReference>
<gene>
    <name evidence="2" type="ORF">L195_g040426</name>
</gene>
<evidence type="ECO:0000259" key="1">
    <source>
        <dbReference type="Pfam" id="PF13456"/>
    </source>
</evidence>
<dbReference type="InterPro" id="IPR052929">
    <property type="entry name" value="RNase_H-like_EbsB-rel"/>
</dbReference>
<dbReference type="PANTHER" id="PTHR47074">
    <property type="entry name" value="BNAC02G40300D PROTEIN"/>
    <property type="match status" value="1"/>
</dbReference>
<feature type="non-terminal residue" evidence="2">
    <location>
        <position position="77"/>
    </location>
</feature>
<reference evidence="2 3" key="1">
    <citation type="journal article" date="2014" name="Am. J. Bot.">
        <title>Genome assembly and annotation for red clover (Trifolium pratense; Fabaceae).</title>
        <authorList>
            <person name="Istvanek J."/>
            <person name="Jaros M."/>
            <person name="Krenek A."/>
            <person name="Repkova J."/>
        </authorList>
    </citation>
    <scope>NUCLEOTIDE SEQUENCE [LARGE SCALE GENOMIC DNA]</scope>
    <source>
        <strain evidence="3">cv. Tatra</strain>
        <tissue evidence="2">Young leaves</tissue>
    </source>
</reference>
<organism evidence="2 3">
    <name type="scientific">Trifolium pratense</name>
    <name type="common">Red clover</name>
    <dbReference type="NCBI Taxonomy" id="57577"/>
    <lineage>
        <taxon>Eukaryota</taxon>
        <taxon>Viridiplantae</taxon>
        <taxon>Streptophyta</taxon>
        <taxon>Embryophyta</taxon>
        <taxon>Tracheophyta</taxon>
        <taxon>Spermatophyta</taxon>
        <taxon>Magnoliopsida</taxon>
        <taxon>eudicotyledons</taxon>
        <taxon>Gunneridae</taxon>
        <taxon>Pentapetalae</taxon>
        <taxon>rosids</taxon>
        <taxon>fabids</taxon>
        <taxon>Fabales</taxon>
        <taxon>Fabaceae</taxon>
        <taxon>Papilionoideae</taxon>
        <taxon>50 kb inversion clade</taxon>
        <taxon>NPAAA clade</taxon>
        <taxon>Hologalegina</taxon>
        <taxon>IRL clade</taxon>
        <taxon>Trifolieae</taxon>
        <taxon>Trifolium</taxon>
    </lineage>
</organism>
<sequence length="77" mass="8732">MCIRDNEGRFVLAKTMWISPLCNVDIGEALGLLYAIINWVHDLQLEGVDFALDSKRVVDYFHKGMNDATEFGDVLVE</sequence>
<accession>A0A2K3M0Q5</accession>
<dbReference type="GO" id="GO:0003676">
    <property type="term" value="F:nucleic acid binding"/>
    <property type="evidence" value="ECO:0007669"/>
    <property type="project" value="InterPro"/>
</dbReference>
<name>A0A2K3M0Q5_TRIPR</name>
<dbReference type="AlphaFoldDB" id="A0A2K3M0Q5"/>
<proteinExistence type="predicted"/>
<dbReference type="GO" id="GO:0004523">
    <property type="term" value="F:RNA-DNA hybrid ribonuclease activity"/>
    <property type="evidence" value="ECO:0007669"/>
    <property type="project" value="InterPro"/>
</dbReference>